<evidence type="ECO:0008006" key="4">
    <source>
        <dbReference type="Google" id="ProtNLM"/>
    </source>
</evidence>
<reference evidence="3" key="1">
    <citation type="submission" date="2017-09" db="EMBL/GenBank/DDBJ databases">
        <title>Depth-based differentiation of microbial function through sediment-hosted aquifers and enrichment of novel symbionts in the deep terrestrial subsurface.</title>
        <authorList>
            <person name="Probst A.J."/>
            <person name="Ladd B."/>
            <person name="Jarett J.K."/>
            <person name="Geller-Mcgrath D.E."/>
            <person name="Sieber C.M.K."/>
            <person name="Emerson J.B."/>
            <person name="Anantharaman K."/>
            <person name="Thomas B.C."/>
            <person name="Malmstrom R."/>
            <person name="Stieglmeier M."/>
            <person name="Klingl A."/>
            <person name="Woyke T."/>
            <person name="Ryan C.M."/>
            <person name="Banfield J.F."/>
        </authorList>
    </citation>
    <scope>NUCLEOTIDE SEQUENCE [LARGE SCALE GENOMIC DNA]</scope>
</reference>
<comment type="caution">
    <text evidence="2">The sequence shown here is derived from an EMBL/GenBank/DDBJ whole genome shotgun (WGS) entry which is preliminary data.</text>
</comment>
<dbReference type="EMBL" id="PEYU01000101">
    <property type="protein sequence ID" value="PIS21971.1"/>
    <property type="molecule type" value="Genomic_DNA"/>
</dbReference>
<feature type="transmembrane region" description="Helical" evidence="1">
    <location>
        <begin position="256"/>
        <end position="275"/>
    </location>
</feature>
<feature type="transmembrane region" description="Helical" evidence="1">
    <location>
        <begin position="306"/>
        <end position="325"/>
    </location>
</feature>
<accession>A0A2H0XAT2</accession>
<organism evidence="2 3">
    <name type="scientific">candidate division WWE3 bacterium CG08_land_8_20_14_0_20_41_10</name>
    <dbReference type="NCBI Taxonomy" id="1975085"/>
    <lineage>
        <taxon>Bacteria</taxon>
        <taxon>Katanobacteria</taxon>
    </lineage>
</organism>
<feature type="transmembrane region" description="Helical" evidence="1">
    <location>
        <begin position="203"/>
        <end position="222"/>
    </location>
</feature>
<feature type="transmembrane region" description="Helical" evidence="1">
    <location>
        <begin position="114"/>
        <end position="132"/>
    </location>
</feature>
<evidence type="ECO:0000313" key="3">
    <source>
        <dbReference type="Proteomes" id="UP000231252"/>
    </source>
</evidence>
<dbReference type="AlphaFoldDB" id="A0A2H0XAT2"/>
<protein>
    <recommendedName>
        <fullName evidence="4">Glycosyltransferase RgtA/B/C/D-like domain-containing protein</fullName>
    </recommendedName>
</protein>
<proteinExistence type="predicted"/>
<feature type="transmembrane region" description="Helical" evidence="1">
    <location>
        <begin position="165"/>
        <end position="191"/>
    </location>
</feature>
<keyword evidence="1" id="KW-0472">Membrane</keyword>
<feature type="transmembrane region" description="Helical" evidence="1">
    <location>
        <begin position="337"/>
        <end position="359"/>
    </location>
</feature>
<evidence type="ECO:0000256" key="1">
    <source>
        <dbReference type="SAM" id="Phobius"/>
    </source>
</evidence>
<dbReference type="Proteomes" id="UP000231252">
    <property type="component" value="Unassembled WGS sequence"/>
</dbReference>
<feature type="transmembrane region" description="Helical" evidence="1">
    <location>
        <begin position="91"/>
        <end position="108"/>
    </location>
</feature>
<evidence type="ECO:0000313" key="2">
    <source>
        <dbReference type="EMBL" id="PIS21971.1"/>
    </source>
</evidence>
<feature type="transmembrane region" description="Helical" evidence="1">
    <location>
        <begin position="139"/>
        <end position="159"/>
    </location>
</feature>
<keyword evidence="1" id="KW-1133">Transmembrane helix</keyword>
<gene>
    <name evidence="2" type="ORF">COT50_04510</name>
</gene>
<keyword evidence="1" id="KW-0812">Transmembrane</keyword>
<feature type="transmembrane region" description="Helical" evidence="1">
    <location>
        <begin position="282"/>
        <end position="300"/>
    </location>
</feature>
<sequence>MFYLNKSKQLIVIIGLSLFASLFFLQKTNLMASDLGRHLKNGEIIITSKQPIINNLYSYTYPDYPSIAHHWGFGVIAFGIYKLAGFTGLTIFNATLFFLTIVLILVYSAKRVSLAYTCLGFFLTLPLLTYRTEIRPETISALFVISMLYILTSNIHPPFKVLSVFFLQLLWVNIHVFFVFGLFLTTTFLLTQLVNGDNRGARLTLIILIAQALASLVNPYGLQGALYPLKILNDYGYRIVENQTPFLLLKIIPSPIYYYLLTISAVTVVLTVLSIRNIIKKDLFFSLVSMVFLLGSLKMVRLIPYFGIFALFSLSYCFYTLNLTYGDFVKRLLSKPVVLISLGGAGAVIAFVLITSNLYNPFTNFGAGLMPRVSNSADFFKENSLKGPIFNNYDAGGYLIFYLYPKQKVFVDNRPEAYPSSFFTTEYVPMQEKDAIWRKLNDKYNFNTIYFYRHDYTPWAQPFLINRIKNPAWAPVYVDDYALILLKRSVTNESTIKKYELPKELFRY</sequence>
<name>A0A2H0XAT2_UNCKA</name>